<evidence type="ECO:0000259" key="3">
    <source>
        <dbReference type="Pfam" id="PF01757"/>
    </source>
</evidence>
<keyword evidence="4" id="KW-0012">Acyltransferase</keyword>
<dbReference type="PANTHER" id="PTHR23028">
    <property type="entry name" value="ACETYLTRANSFERASE"/>
    <property type="match status" value="1"/>
</dbReference>
<feature type="transmembrane region" description="Helical" evidence="2">
    <location>
        <begin position="284"/>
        <end position="302"/>
    </location>
</feature>
<dbReference type="GO" id="GO:0016020">
    <property type="term" value="C:membrane"/>
    <property type="evidence" value="ECO:0007669"/>
    <property type="project" value="TreeGrafter"/>
</dbReference>
<comment type="caution">
    <text evidence="4">The sequence shown here is derived from an EMBL/GenBank/DDBJ whole genome shotgun (WGS) entry which is preliminary data.</text>
</comment>
<feature type="transmembrane region" description="Helical" evidence="2">
    <location>
        <begin position="322"/>
        <end position="342"/>
    </location>
</feature>
<feature type="transmembrane region" description="Helical" evidence="2">
    <location>
        <begin position="391"/>
        <end position="413"/>
    </location>
</feature>
<keyword evidence="2" id="KW-0812">Transmembrane</keyword>
<feature type="transmembrane region" description="Helical" evidence="2">
    <location>
        <begin position="161"/>
        <end position="184"/>
    </location>
</feature>
<dbReference type="AlphaFoldDB" id="A0A418MNL1"/>
<evidence type="ECO:0000313" key="4">
    <source>
        <dbReference type="EMBL" id="RIV32614.1"/>
    </source>
</evidence>
<feature type="transmembrane region" description="Helical" evidence="2">
    <location>
        <begin position="363"/>
        <end position="385"/>
    </location>
</feature>
<dbReference type="GO" id="GO:0016747">
    <property type="term" value="F:acyltransferase activity, transferring groups other than amino-acyl groups"/>
    <property type="evidence" value="ECO:0007669"/>
    <property type="project" value="InterPro"/>
</dbReference>
<dbReference type="EMBL" id="QXEC01000037">
    <property type="protein sequence ID" value="RIV32614.1"/>
    <property type="molecule type" value="Genomic_DNA"/>
</dbReference>
<gene>
    <name evidence="4" type="ORF">D2L64_24995</name>
</gene>
<accession>A0A418MNL1</accession>
<sequence>MGCRVAVSTPSRINTMDGQPDRNNRHSRWLPALEGLRAVAVVMILVHHVSYLSGMTNSPGQSSGLLARLDVGVALLFALSGFLLYRPFAAAAIHSYPTPSVRRYLWHRALRILPGYWAMAAVALAWLNIQYLTSPADWAIPLLLMQVYEPLRLPVGMEHTWSLATGAAFCLLLPLVALLGRCLGGRSPRARARRQLALGIGVILVGLLWNGYVHTPDSPLQDVAALWLPSHLDWFGTGVVLAVLVSWPDGTRPSAFLGTIDPTAVKATDGGDQLWYLLPRGLRTFTFAPATSWAVAAVLLWIASTPIAGPRALEPATRAEVLAEHLLFLLVAWCLIAPLVGPRTDGLPRRFLGQPAVRFLGRISYGIFLWHLLVLEAALRLLGFTRFDSSFWSLLAVTLALTIPIATASHYLVERPVRLLYRRVESRSLTRPPEPASAPDGAAQPATESAGPPLLVPPRHPPATQHQGRDGDEEQHGRHQHE</sequence>
<feature type="region of interest" description="Disordered" evidence="1">
    <location>
        <begin position="430"/>
        <end position="482"/>
    </location>
</feature>
<dbReference type="InterPro" id="IPR002656">
    <property type="entry name" value="Acyl_transf_3_dom"/>
</dbReference>
<feature type="compositionally biased region" description="Basic and acidic residues" evidence="1">
    <location>
        <begin position="467"/>
        <end position="482"/>
    </location>
</feature>
<keyword evidence="5" id="KW-1185">Reference proteome</keyword>
<dbReference type="Pfam" id="PF01757">
    <property type="entry name" value="Acyl_transf_3"/>
    <property type="match status" value="1"/>
</dbReference>
<keyword evidence="4" id="KW-0808">Transferase</keyword>
<feature type="transmembrane region" description="Helical" evidence="2">
    <location>
        <begin position="65"/>
        <end position="88"/>
    </location>
</feature>
<evidence type="ECO:0000313" key="5">
    <source>
        <dbReference type="Proteomes" id="UP000283832"/>
    </source>
</evidence>
<feature type="transmembrane region" description="Helical" evidence="2">
    <location>
        <begin position="35"/>
        <end position="53"/>
    </location>
</feature>
<dbReference type="Proteomes" id="UP000283832">
    <property type="component" value="Unassembled WGS sequence"/>
</dbReference>
<name>A0A418MNL1_9ACTN</name>
<feature type="transmembrane region" description="Helical" evidence="2">
    <location>
        <begin position="109"/>
        <end position="129"/>
    </location>
</feature>
<protein>
    <submittedName>
        <fullName evidence="4">Acyltransferase</fullName>
    </submittedName>
</protein>
<feature type="transmembrane region" description="Helical" evidence="2">
    <location>
        <begin position="224"/>
        <end position="247"/>
    </location>
</feature>
<evidence type="ECO:0000256" key="1">
    <source>
        <dbReference type="SAM" id="MobiDB-lite"/>
    </source>
</evidence>
<feature type="domain" description="Acyltransferase 3" evidence="3">
    <location>
        <begin position="32"/>
        <end position="407"/>
    </location>
</feature>
<keyword evidence="2" id="KW-1133">Transmembrane helix</keyword>
<feature type="transmembrane region" description="Helical" evidence="2">
    <location>
        <begin position="196"/>
        <end position="212"/>
    </location>
</feature>
<organism evidence="4 5">
    <name type="scientific">Micromonospora radicis</name>
    <dbReference type="NCBI Taxonomy" id="1894971"/>
    <lineage>
        <taxon>Bacteria</taxon>
        <taxon>Bacillati</taxon>
        <taxon>Actinomycetota</taxon>
        <taxon>Actinomycetes</taxon>
        <taxon>Micromonosporales</taxon>
        <taxon>Micromonosporaceae</taxon>
        <taxon>Micromonospora</taxon>
    </lineage>
</organism>
<dbReference type="GO" id="GO:0009103">
    <property type="term" value="P:lipopolysaccharide biosynthetic process"/>
    <property type="evidence" value="ECO:0007669"/>
    <property type="project" value="TreeGrafter"/>
</dbReference>
<dbReference type="RefSeq" id="WP_119579670.1">
    <property type="nucleotide sequence ID" value="NZ_QXEC01000037.1"/>
</dbReference>
<dbReference type="InterPro" id="IPR050879">
    <property type="entry name" value="Acyltransferase_3"/>
</dbReference>
<reference evidence="4 5" key="1">
    <citation type="submission" date="2018-08" db="EMBL/GenBank/DDBJ databases">
        <title>Jishengella sp. nov., isolated from a root of Azadirachta indica A. Juss. var. siamensis Valenton.</title>
        <authorList>
            <person name="Kuncharoen N."/>
            <person name="Tanasupawat S."/>
            <person name="Kudo T."/>
            <person name="Ohkuma M."/>
        </authorList>
    </citation>
    <scope>NUCLEOTIDE SEQUENCE [LARGE SCALE GENOMIC DNA]</scope>
    <source>
        <strain evidence="4 5">AZ1-13</strain>
    </source>
</reference>
<evidence type="ECO:0000256" key="2">
    <source>
        <dbReference type="SAM" id="Phobius"/>
    </source>
</evidence>
<proteinExistence type="predicted"/>
<dbReference type="OrthoDB" id="5242306at2"/>
<dbReference type="PANTHER" id="PTHR23028:SF53">
    <property type="entry name" value="ACYL_TRANSF_3 DOMAIN-CONTAINING PROTEIN"/>
    <property type="match status" value="1"/>
</dbReference>
<keyword evidence="2" id="KW-0472">Membrane</keyword>